<dbReference type="EMBL" id="FXZK01000001">
    <property type="protein sequence ID" value="SMY06082.1"/>
    <property type="molecule type" value="Genomic_DNA"/>
</dbReference>
<name>A0A238L922_9RHOB</name>
<evidence type="ECO:0000313" key="2">
    <source>
        <dbReference type="Proteomes" id="UP000201613"/>
    </source>
</evidence>
<gene>
    <name evidence="1" type="ORF">LOM8899_00203</name>
</gene>
<keyword evidence="2" id="KW-1185">Reference proteome</keyword>
<evidence type="ECO:0000313" key="1">
    <source>
        <dbReference type="EMBL" id="SMY06082.1"/>
    </source>
</evidence>
<dbReference type="AlphaFoldDB" id="A0A238L922"/>
<proteinExistence type="predicted"/>
<dbReference type="Proteomes" id="UP000201613">
    <property type="component" value="Unassembled WGS sequence"/>
</dbReference>
<accession>A0A238L922</accession>
<organism evidence="1 2">
    <name type="scientific">Flavimaricola marinus</name>
    <dbReference type="NCBI Taxonomy" id="1819565"/>
    <lineage>
        <taxon>Bacteria</taxon>
        <taxon>Pseudomonadati</taxon>
        <taxon>Pseudomonadota</taxon>
        <taxon>Alphaproteobacteria</taxon>
        <taxon>Rhodobacterales</taxon>
        <taxon>Paracoccaceae</taxon>
        <taxon>Flavimaricola</taxon>
    </lineage>
</organism>
<sequence>MRRLPMSGQRPDRAVHSEHRSLMEHRVFVGCKAGPKAGQMSQIARSDPDAPRFSLTSNWRDAVPLVRSFDPCAHRLDPTPNEVPT</sequence>
<protein>
    <submittedName>
        <fullName evidence="1">Uncharacterized protein</fullName>
    </submittedName>
</protein>
<reference evidence="1 2" key="1">
    <citation type="submission" date="2017-05" db="EMBL/GenBank/DDBJ databases">
        <authorList>
            <person name="Song R."/>
            <person name="Chenine A.L."/>
            <person name="Ruprecht R.M."/>
        </authorList>
    </citation>
    <scope>NUCLEOTIDE SEQUENCE [LARGE SCALE GENOMIC DNA]</scope>
    <source>
        <strain evidence="1 2">CECT 8899</strain>
    </source>
</reference>